<evidence type="ECO:0000313" key="2">
    <source>
        <dbReference type="Proteomes" id="UP000483004"/>
    </source>
</evidence>
<comment type="caution">
    <text evidence="1">The sequence shown here is derived from an EMBL/GenBank/DDBJ whole genome shotgun (WGS) entry which is preliminary data.</text>
</comment>
<name>A0A6L3VXQ2_9ACTN</name>
<dbReference type="EMBL" id="WBMR01000072">
    <property type="protein sequence ID" value="KAB2378116.1"/>
    <property type="molecule type" value="Genomic_DNA"/>
</dbReference>
<organism evidence="1 2">
    <name type="scientific">Actinomadura montaniterrae</name>
    <dbReference type="NCBI Taxonomy" id="1803903"/>
    <lineage>
        <taxon>Bacteria</taxon>
        <taxon>Bacillati</taxon>
        <taxon>Actinomycetota</taxon>
        <taxon>Actinomycetes</taxon>
        <taxon>Streptosporangiales</taxon>
        <taxon>Thermomonosporaceae</taxon>
        <taxon>Actinomadura</taxon>
    </lineage>
</organism>
<reference evidence="1 2" key="1">
    <citation type="submission" date="2019-09" db="EMBL/GenBank/DDBJ databases">
        <title>Actinomadura physcomitrii sp. nov., a novel actinomycete isolated from moss [Physcomitrium sphaericum (Ludw) Fuernr].</title>
        <authorList>
            <person name="Liu C."/>
            <person name="Zhuang X."/>
        </authorList>
    </citation>
    <scope>NUCLEOTIDE SEQUENCE [LARGE SCALE GENOMIC DNA]</scope>
    <source>
        <strain evidence="1 2">CYP1-1B</strain>
    </source>
</reference>
<keyword evidence="2" id="KW-1185">Reference proteome</keyword>
<gene>
    <name evidence="1" type="ORF">F9B16_23725</name>
</gene>
<dbReference type="RefSeq" id="WP_151542316.1">
    <property type="nucleotide sequence ID" value="NZ_WBMR01000072.1"/>
</dbReference>
<evidence type="ECO:0000313" key="1">
    <source>
        <dbReference type="EMBL" id="KAB2378116.1"/>
    </source>
</evidence>
<protein>
    <submittedName>
        <fullName evidence="1">Uncharacterized protein</fullName>
    </submittedName>
</protein>
<accession>A0A6L3VXQ2</accession>
<dbReference type="AlphaFoldDB" id="A0A6L3VXQ2"/>
<sequence length="329" mass="35546">MGARANFVLIDNGGIRLHYSHWGADVVCSALAAGPGPAARFIAAQHRCDDPERDWMNDAWAEGGAVVDRTTRRLVFYGDQLMLELPCKRAFLALLEPMWPGWTVRWAYDGIGDLAAAAGLDRSAVRAPDEEERLLPAETDTDLDGEVHLLTVRTPEGCVAYPLGWYVHTAWQGPALLDRLPAGGLPRLDLPEIPSGGLHVDTGARTAGVWIQGSCKGLVPALGGLWPGWRVEFWEDRYEEQLARCGGAVTAPGADLAAALDEVVATLGARRGDDPARRMLDFAREVAGERRVELNPLFTAHRPVDASPAEWEAVLRAAAGVRARLAAAP</sequence>
<dbReference type="Proteomes" id="UP000483004">
    <property type="component" value="Unassembled WGS sequence"/>
</dbReference>
<proteinExistence type="predicted"/>
<dbReference type="OrthoDB" id="2528990at2"/>